<evidence type="ECO:0000256" key="6">
    <source>
        <dbReference type="SAM" id="Phobius"/>
    </source>
</evidence>
<keyword evidence="6" id="KW-0812">Transmembrane</keyword>
<evidence type="ECO:0000313" key="10">
    <source>
        <dbReference type="Proteomes" id="UP000033035"/>
    </source>
</evidence>
<sequence>MNKYIFHILLLIVPLLGLAQNTSNISGSFDIGPVGNATYNIPVDLPPGISGLKPDISIVYNSFSGDGIMGKGFSLSAISSIARANTTVFHNGSISDIKFNNNDNYMLDGNRLMYNVTMGQYRTEMNPYSQIKCISPNTSSAHFEVRTKEGLIMEYGNTSDSKLYAQSPHEGQVAFWMLNKVKDRIGNYYTYIYEKNDSNGEIRLKQIDYTGNEGSAPYCSVKFVYSNRNNAVNLNYIVGSEFKESKLLSEIGVYYGISLYRKYAMTYNFDANDFTYLLSKITVTGLDNETLKPIVFNWYKNTDFKHEQVIYDQSSSATNYINKAYISLGDYNGDGRTDLLATPMDDAGWTGWRLFLADTDGNKLTYSGSGTLPERFKEPVPGDYNGDGITDFLACRETVANSLDGVDSVSVSDTLGDQLDKASVTYYNYFVYYGTGSGFTAGPCITTESRPHGVRVADFNGDGAMDLFVYYKNKSGSQDYKICMSGYSSGTLTAFNTIKTGPILSEMNWDQVEVWDFNGDGLAEVINFHDGGYDYMENNGAGSLHRSRTGTFPNKNHKMSFGDFNGDRKIDILLTGWNNMEWGEWQTLLSTGVGFKSYSFPKKFNTFSKDIYVCDLNGDGNDDFFAVDKSSDNMSSLRCFTGYDNGRNFKEYTSVNTYGSDKWNFFPLDTRGDGKLGFLVTSASNSWKGYQLYMSNAGFSNLLKSATDSHGNVTTVSYKKMADPSIYTKTSPTGGAAAVSGYDCLSFTAPFKLVSNVSISNGIGGTNSIAYNYENAKVFKRGRGFLGFTRTIMNDLSTSVKTTITQDFSETYYQAAVKSIEKVYTSQNRKLMQTDYINALTKPSDVYGTFVYQPTSVTEQTYEPVANKVIQSVTTNYSYDNYGNLLAQTATYGNGDVQKVTNTYDNNTTDWIIGLLTRSVSTSTVNGSSQTNTVEYAYNNTTGLLQTQTVEPNQSSYKSITTYTYDGYGNVATKTKKVGSTSRVESYTYEKGRFIKTHTDVLGQVESFVYDPVSGLLSSQTDIAGDESTFTYDGFGKIKTQSLSSASANKVSTNWTWTNGNPSKSVVLRTETTGDGQIIKTWYDVLGREIQSSHKNFQNKEVYTTTEYDALGRAIKVSEPYFSGSSSSAIQYHTSQYDNYGRISKLVTPLGTIAYSYSGNQTTINDGTKGYTTVRETDTAGKLKSVTDPGGKITYTYGPSGDPVKVVCGSTSSTMKYDLLGRRTELKDPNAGTITYEYDGWGNLKKQTDARGEAEEYVYDGSGRLQTYKRGAGESFSYTYDSKYKGLVSSIAYGGVKTTCTYGTYGRLDSKTETVDNKSFRFSYSYNNKGQLETITYPNSKSIKYEYTNGDLYKIIWQPSTTIVWQKSDANAKGQILSVNSGNSIQNNFTYNTIGIPTSIQAVKGTSTLFNVAYRDIDSRGNIQNRHDFYKSQGEYFAYDGMNRLTSGVEYSENGNITFKSDAGTYQYAANHPHAVNKVSPGNNMGLDNTNLSVTYNSVRLPVRITENNKIYTISYNGGNSRIKSQYVENNSTVFTKYYCGPYEEIQKGSITRKNYYIYAGGEIAAVYTEGASDAGMYYFHNDHLGSPWLITNASGSEVQRLNFNAWGRRRDASNWNNYTNLPEMKFDRGFTGHEHLEMFGLINMNARLYDPVLGRFLSPDPIVQVPDFTQSYNGYSYALNNPLSYKDPNGESFILVAAIIGGWIGMGSAMVSSDKSGWGLAGDMFKGLFVGAASGAAGAWAGGAVAGSITSLGFVQGSLSGMAGGFSSGFVGCAGNAWLAGAGFGQGLKAGFVGGGISGAISGIIGGLQGMYRHGKELETFRKGCAELNINEKEKLPVSDKFLKEAQETWFKDAPMENVKKFTVENVPDDIQQSMAINEAGARTMPLKGKISGKFTGMSNVYFNKDIAFISAKNLYYTMGHEFVHVSQYAALAGQLAQTFENDLFNKLVEYHAYSYEGTLGGKSFNGFKADIPAMMTQYPVEFKSMNWSNFNFTTTAKYKYPF</sequence>
<protein>
    <submittedName>
        <fullName evidence="9">RHS repeat-associated core domain-containing protein</fullName>
    </submittedName>
</protein>
<comment type="subcellular location">
    <subcellularLocation>
        <location evidence="1">Secreted</location>
    </subcellularLocation>
</comment>
<dbReference type="PANTHER" id="PTHR32305">
    <property type="match status" value="1"/>
</dbReference>
<evidence type="ECO:0000256" key="2">
    <source>
        <dbReference type="ARBA" id="ARBA00022525"/>
    </source>
</evidence>
<organism evidence="9 10">
    <name type="scientific">Parabacteroides gordonii MS-1 = DSM 23371</name>
    <dbReference type="NCBI Taxonomy" id="1203610"/>
    <lineage>
        <taxon>Bacteria</taxon>
        <taxon>Pseudomonadati</taxon>
        <taxon>Bacteroidota</taxon>
        <taxon>Bacteroidia</taxon>
        <taxon>Bacteroidales</taxon>
        <taxon>Tannerellaceae</taxon>
        <taxon>Parabacteroides</taxon>
    </lineage>
</organism>
<name>A0A0F5JD79_9BACT</name>
<dbReference type="Proteomes" id="UP000033035">
    <property type="component" value="Unassembled WGS sequence"/>
</dbReference>
<feature type="transmembrane region" description="Helical" evidence="6">
    <location>
        <begin position="1694"/>
        <end position="1713"/>
    </location>
</feature>
<feature type="transmembrane region" description="Helical" evidence="6">
    <location>
        <begin position="1725"/>
        <end position="1748"/>
    </location>
</feature>
<dbReference type="Gene3D" id="2.180.10.10">
    <property type="entry name" value="RHS repeat-associated core"/>
    <property type="match status" value="3"/>
</dbReference>
<dbReference type="InterPro" id="IPR050708">
    <property type="entry name" value="T6SS_VgrG/RHS"/>
</dbReference>
<dbReference type="Pfam" id="PF25023">
    <property type="entry name" value="TEN_YD-shell"/>
    <property type="match status" value="1"/>
</dbReference>
<dbReference type="GO" id="GO:0005576">
    <property type="term" value="C:extracellular region"/>
    <property type="evidence" value="ECO:0007669"/>
    <property type="project" value="UniProtKB-SubCell"/>
</dbReference>
<dbReference type="Pfam" id="PF13517">
    <property type="entry name" value="FG-GAP_3"/>
    <property type="match status" value="2"/>
</dbReference>
<dbReference type="RefSeq" id="WP_081693235.1">
    <property type="nucleotide sequence ID" value="NZ_AUAE01000008.1"/>
</dbReference>
<dbReference type="InterPro" id="IPR003284">
    <property type="entry name" value="Sal_SpvB"/>
</dbReference>
<dbReference type="InterPro" id="IPR056823">
    <property type="entry name" value="TEN-like_YD-shell"/>
</dbReference>
<dbReference type="Pfam" id="PF03534">
    <property type="entry name" value="SpvB"/>
    <property type="match status" value="1"/>
</dbReference>
<dbReference type="InterPro" id="IPR013517">
    <property type="entry name" value="FG-GAP"/>
</dbReference>
<keyword evidence="5" id="KW-0843">Virulence</keyword>
<feature type="transmembrane region" description="Helical" evidence="6">
    <location>
        <begin position="1792"/>
        <end position="1813"/>
    </location>
</feature>
<evidence type="ECO:0000256" key="1">
    <source>
        <dbReference type="ARBA" id="ARBA00004613"/>
    </source>
</evidence>
<keyword evidence="6" id="KW-1133">Transmembrane helix</keyword>
<keyword evidence="2" id="KW-0964">Secreted</keyword>
<evidence type="ECO:0000256" key="4">
    <source>
        <dbReference type="ARBA" id="ARBA00022737"/>
    </source>
</evidence>
<dbReference type="InterPro" id="IPR022385">
    <property type="entry name" value="Rhs_assc_core"/>
</dbReference>
<dbReference type="STRING" id="1203610.HMPREF1536_03140"/>
<keyword evidence="4" id="KW-0677">Repeat</keyword>
<dbReference type="InterPro" id="IPR028994">
    <property type="entry name" value="Integrin_alpha_N"/>
</dbReference>
<accession>A0A0F5JD79</accession>
<dbReference type="PANTHER" id="PTHR32305:SF15">
    <property type="entry name" value="PROTEIN RHSA-RELATED"/>
    <property type="match status" value="1"/>
</dbReference>
<dbReference type="InterPro" id="IPR006530">
    <property type="entry name" value="YD"/>
</dbReference>
<gene>
    <name evidence="9" type="ORF">HMPREF1536_03140</name>
</gene>
<proteinExistence type="predicted"/>
<reference evidence="9 10" key="1">
    <citation type="submission" date="2013-04" db="EMBL/GenBank/DDBJ databases">
        <title>The Genome Sequence of Parabacteroides gordonii DSM 23371.</title>
        <authorList>
            <consortium name="The Broad Institute Genomics Platform"/>
            <person name="Earl A."/>
            <person name="Ward D."/>
            <person name="Feldgarden M."/>
            <person name="Gevers D."/>
            <person name="Martens E."/>
            <person name="Sakamoto M."/>
            <person name="Benno Y."/>
            <person name="Suzuki N."/>
            <person name="Matsunaga N."/>
            <person name="Koshihara K."/>
            <person name="Seki M."/>
            <person name="Komiya H."/>
            <person name="Walker B."/>
            <person name="Young S."/>
            <person name="Zeng Q."/>
            <person name="Gargeya S."/>
            <person name="Fitzgerald M."/>
            <person name="Haas B."/>
            <person name="Abouelleil A."/>
            <person name="Allen A.W."/>
            <person name="Alvarado L."/>
            <person name="Arachchi H.M."/>
            <person name="Berlin A.M."/>
            <person name="Chapman S.B."/>
            <person name="Gainer-Dewar J."/>
            <person name="Goldberg J."/>
            <person name="Griggs A."/>
            <person name="Gujja S."/>
            <person name="Hansen M."/>
            <person name="Howarth C."/>
            <person name="Imamovic A."/>
            <person name="Ireland A."/>
            <person name="Larimer J."/>
            <person name="McCowan C."/>
            <person name="Murphy C."/>
            <person name="Pearson M."/>
            <person name="Poon T.W."/>
            <person name="Priest M."/>
            <person name="Roberts A."/>
            <person name="Saif S."/>
            <person name="Shea T."/>
            <person name="Sisk P."/>
            <person name="Sykes S."/>
            <person name="Wortman J."/>
            <person name="Nusbaum C."/>
            <person name="Birren B."/>
        </authorList>
    </citation>
    <scope>NUCLEOTIDE SEQUENCE [LARGE SCALE GENOMIC DNA]</scope>
    <source>
        <strain evidence="9 10">MS-1</strain>
    </source>
</reference>
<dbReference type="Pfam" id="PF05593">
    <property type="entry name" value="RHS_repeat"/>
    <property type="match status" value="1"/>
</dbReference>
<feature type="domain" description="Teneurin-like YD-shell" evidence="8">
    <location>
        <begin position="1576"/>
        <end position="1683"/>
    </location>
</feature>
<evidence type="ECO:0000259" key="8">
    <source>
        <dbReference type="Pfam" id="PF25023"/>
    </source>
</evidence>
<keyword evidence="3 7" id="KW-0732">Signal</keyword>
<dbReference type="NCBIfam" id="TIGR01643">
    <property type="entry name" value="YD_repeat_2x"/>
    <property type="match status" value="1"/>
</dbReference>
<feature type="transmembrane region" description="Helical" evidence="6">
    <location>
        <begin position="1760"/>
        <end position="1780"/>
    </location>
</feature>
<dbReference type="GO" id="GO:0005737">
    <property type="term" value="C:cytoplasm"/>
    <property type="evidence" value="ECO:0007669"/>
    <property type="project" value="InterPro"/>
</dbReference>
<dbReference type="NCBIfam" id="TIGR03696">
    <property type="entry name" value="Rhs_assc_core"/>
    <property type="match status" value="1"/>
</dbReference>
<dbReference type="HOGENOM" id="CLU_000852_1_0_10"/>
<keyword evidence="6" id="KW-0472">Membrane</keyword>
<evidence type="ECO:0000256" key="7">
    <source>
        <dbReference type="SAM" id="SignalP"/>
    </source>
</evidence>
<dbReference type="Gene3D" id="2.40.128.340">
    <property type="match status" value="1"/>
</dbReference>
<dbReference type="EMBL" id="AQHW01000015">
    <property type="protein sequence ID" value="KKB55668.1"/>
    <property type="molecule type" value="Genomic_DNA"/>
</dbReference>
<evidence type="ECO:0000256" key="3">
    <source>
        <dbReference type="ARBA" id="ARBA00022729"/>
    </source>
</evidence>
<feature type="chain" id="PRO_5002489708" evidence="7">
    <location>
        <begin position="20"/>
        <end position="2004"/>
    </location>
</feature>
<evidence type="ECO:0000256" key="5">
    <source>
        <dbReference type="ARBA" id="ARBA00023026"/>
    </source>
</evidence>
<dbReference type="InterPro" id="IPR031325">
    <property type="entry name" value="RHS_repeat"/>
</dbReference>
<keyword evidence="10" id="KW-1185">Reference proteome</keyword>
<feature type="signal peptide" evidence="7">
    <location>
        <begin position="1"/>
        <end position="19"/>
    </location>
</feature>
<evidence type="ECO:0000313" key="9">
    <source>
        <dbReference type="EMBL" id="KKB55668.1"/>
    </source>
</evidence>
<dbReference type="SUPFAM" id="SSF69318">
    <property type="entry name" value="Integrin alpha N-terminal domain"/>
    <property type="match status" value="1"/>
</dbReference>
<comment type="caution">
    <text evidence="9">The sequence shown here is derived from an EMBL/GenBank/DDBJ whole genome shotgun (WGS) entry which is preliminary data.</text>
</comment>
<dbReference type="PATRIC" id="fig|1203610.3.peg.3206"/>